<evidence type="ECO:0000313" key="2">
    <source>
        <dbReference type="EMBL" id="NVZ07745.1"/>
    </source>
</evidence>
<feature type="transmembrane region" description="Helical" evidence="1">
    <location>
        <begin position="6"/>
        <end position="28"/>
    </location>
</feature>
<comment type="caution">
    <text evidence="2">The sequence shown here is derived from an EMBL/GenBank/DDBJ whole genome shotgun (WGS) entry which is preliminary data.</text>
</comment>
<protein>
    <recommendedName>
        <fullName evidence="4">DUF4145 domain-containing protein</fullName>
    </recommendedName>
</protein>
<dbReference type="RefSeq" id="WP_176974552.1">
    <property type="nucleotide sequence ID" value="NZ_JABZEO010000001.1"/>
</dbReference>
<gene>
    <name evidence="2" type="ORF">HW932_00540</name>
</gene>
<keyword evidence="1" id="KW-0812">Transmembrane</keyword>
<keyword evidence="1" id="KW-1133">Transmembrane helix</keyword>
<evidence type="ECO:0000313" key="3">
    <source>
        <dbReference type="Proteomes" id="UP000592294"/>
    </source>
</evidence>
<proteinExistence type="predicted"/>
<name>A0A850R4K6_9GAMM</name>
<organism evidence="2 3">
    <name type="scientific">Allochromatium humboldtianum</name>
    <dbReference type="NCBI Taxonomy" id="504901"/>
    <lineage>
        <taxon>Bacteria</taxon>
        <taxon>Pseudomonadati</taxon>
        <taxon>Pseudomonadota</taxon>
        <taxon>Gammaproteobacteria</taxon>
        <taxon>Chromatiales</taxon>
        <taxon>Chromatiaceae</taxon>
        <taxon>Allochromatium</taxon>
    </lineage>
</organism>
<keyword evidence="3" id="KW-1185">Reference proteome</keyword>
<sequence>MDWLTFLSNTIGQVLSWPVAIVIVGLMFRRPISERLKDVRRIKTKHFEADFGSHLEKAEGELNKAVAKLPSQKPLPALENPPPPKTRKEMIDELTELMPNAAIMESWRNIERTLDFYFQSRGIEKPRSGQTILGHLDYDPNFPPQLVSAYQELRLLRNRAAHASENVTAEQAKSFAALADRLALALIQAAEMSSGS</sequence>
<accession>A0A850R4K6</accession>
<dbReference type="AlphaFoldDB" id="A0A850R4K6"/>
<dbReference type="Proteomes" id="UP000592294">
    <property type="component" value="Unassembled WGS sequence"/>
</dbReference>
<evidence type="ECO:0000256" key="1">
    <source>
        <dbReference type="SAM" id="Phobius"/>
    </source>
</evidence>
<reference evidence="2 3" key="1">
    <citation type="submission" date="2020-06" db="EMBL/GenBank/DDBJ databases">
        <title>Whole-genome sequence of Allochromatium humboldtianum DSM 21881, type strain.</title>
        <authorList>
            <person name="Kyndt J.A."/>
            <person name="Meyer T.E."/>
        </authorList>
    </citation>
    <scope>NUCLEOTIDE SEQUENCE [LARGE SCALE GENOMIC DNA]</scope>
    <source>
        <strain evidence="2 3">DSM 21881</strain>
    </source>
</reference>
<evidence type="ECO:0008006" key="4">
    <source>
        <dbReference type="Google" id="ProtNLM"/>
    </source>
</evidence>
<dbReference type="EMBL" id="JABZEO010000001">
    <property type="protein sequence ID" value="NVZ07745.1"/>
    <property type="molecule type" value="Genomic_DNA"/>
</dbReference>
<keyword evidence="1" id="KW-0472">Membrane</keyword>